<dbReference type="RefSeq" id="WP_184863914.1">
    <property type="nucleotide sequence ID" value="NZ_JACHLK010000017.1"/>
</dbReference>
<feature type="coiled-coil region" evidence="1">
    <location>
        <begin position="14"/>
        <end position="86"/>
    </location>
</feature>
<organism evidence="2 3">
    <name type="scientific">Acidovorax soli</name>
    <dbReference type="NCBI Taxonomy" id="592050"/>
    <lineage>
        <taxon>Bacteria</taxon>
        <taxon>Pseudomonadati</taxon>
        <taxon>Pseudomonadota</taxon>
        <taxon>Betaproteobacteria</taxon>
        <taxon>Burkholderiales</taxon>
        <taxon>Comamonadaceae</taxon>
        <taxon>Acidovorax</taxon>
    </lineage>
</organism>
<keyword evidence="3" id="KW-1185">Reference proteome</keyword>
<proteinExistence type="predicted"/>
<reference evidence="2 3" key="1">
    <citation type="submission" date="2020-08" db="EMBL/GenBank/DDBJ databases">
        <title>Functional genomics of gut bacteria from endangered species of beetles.</title>
        <authorList>
            <person name="Carlos-Shanley C."/>
        </authorList>
    </citation>
    <scope>NUCLEOTIDE SEQUENCE [LARGE SCALE GENOMIC DNA]</scope>
    <source>
        <strain evidence="2 3">S00198</strain>
    </source>
</reference>
<accession>A0A7X0PJQ5</accession>
<keyword evidence="1" id="KW-0175">Coiled coil</keyword>
<name>A0A7X0PJQ5_9BURK</name>
<evidence type="ECO:0000313" key="2">
    <source>
        <dbReference type="EMBL" id="MBB6563168.1"/>
    </source>
</evidence>
<evidence type="ECO:0000256" key="1">
    <source>
        <dbReference type="SAM" id="Coils"/>
    </source>
</evidence>
<dbReference type="AlphaFoldDB" id="A0A7X0PJQ5"/>
<dbReference type="Proteomes" id="UP000575083">
    <property type="component" value="Unassembled WGS sequence"/>
</dbReference>
<evidence type="ECO:0000313" key="3">
    <source>
        <dbReference type="Proteomes" id="UP000575083"/>
    </source>
</evidence>
<comment type="caution">
    <text evidence="2">The sequence shown here is derived from an EMBL/GenBank/DDBJ whole genome shotgun (WGS) entry which is preliminary data.</text>
</comment>
<sequence length="99" mass="10624">MPSDPKTPPASPEIAEVLSQNEEAAEQIKATASELDVVHAVLSTQIPPEHLEGDLQAAVERTDELEQQLSETAEALEKSNDLLREIDARHNGGSAKTGK</sequence>
<protein>
    <submittedName>
        <fullName evidence="2">Septal ring factor EnvC (AmiA/AmiB activator)</fullName>
    </submittedName>
</protein>
<dbReference type="EMBL" id="JACHLK010000017">
    <property type="protein sequence ID" value="MBB6563168.1"/>
    <property type="molecule type" value="Genomic_DNA"/>
</dbReference>
<gene>
    <name evidence="2" type="ORF">HNP48_005887</name>
</gene>